<dbReference type="VEuPathDB" id="FungiDB:jhhlp_002485"/>
<dbReference type="Pfam" id="PF26021">
    <property type="entry name" value="Ferritin_C144_05"/>
    <property type="match status" value="1"/>
</dbReference>
<dbReference type="InterPro" id="IPR027417">
    <property type="entry name" value="P-loop_NTPase"/>
</dbReference>
<dbReference type="PANTHER" id="PTHR45865">
    <property type="entry name" value="E3 UBIQUITIN-PROTEIN LIGASE SHPRH FAMILY MEMBER"/>
    <property type="match status" value="1"/>
</dbReference>
<evidence type="ECO:0000256" key="6">
    <source>
        <dbReference type="ARBA" id="ARBA00022840"/>
    </source>
</evidence>
<dbReference type="GO" id="GO:0005634">
    <property type="term" value="C:nucleus"/>
    <property type="evidence" value="ECO:0007669"/>
    <property type="project" value="TreeGrafter"/>
</dbReference>
<dbReference type="GO" id="GO:0008270">
    <property type="term" value="F:zinc ion binding"/>
    <property type="evidence" value="ECO:0007669"/>
    <property type="project" value="UniProtKB-KW"/>
</dbReference>
<keyword evidence="6" id="KW-0067">ATP-binding</keyword>
<dbReference type="Gene3D" id="3.40.50.10810">
    <property type="entry name" value="Tandem AAA-ATPase domain"/>
    <property type="match status" value="1"/>
</dbReference>
<dbReference type="InterPro" id="IPR014001">
    <property type="entry name" value="Helicase_ATP-bd"/>
</dbReference>
<dbReference type="GO" id="GO:0061630">
    <property type="term" value="F:ubiquitin protein ligase activity"/>
    <property type="evidence" value="ECO:0007669"/>
    <property type="project" value="TreeGrafter"/>
</dbReference>
<dbReference type="InterPro" id="IPR052583">
    <property type="entry name" value="ATP-helicase/E3_Ub-Ligase"/>
</dbReference>
<feature type="domain" description="RING-type" evidence="9">
    <location>
        <begin position="1096"/>
        <end position="1134"/>
    </location>
</feature>
<dbReference type="InterPro" id="IPR001841">
    <property type="entry name" value="Znf_RING"/>
</dbReference>
<name>A0A2N3NE66_9PEZI</name>
<dbReference type="InterPro" id="IPR049730">
    <property type="entry name" value="SNF2/RAD54-like_C"/>
</dbReference>
<gene>
    <name evidence="11" type="ORF">jhhlp_002485</name>
</gene>
<dbReference type="InterPro" id="IPR038718">
    <property type="entry name" value="SNF2-like_sf"/>
</dbReference>
<proteinExistence type="predicted"/>
<feature type="compositionally biased region" description="Polar residues" evidence="8">
    <location>
        <begin position="1169"/>
        <end position="1181"/>
    </location>
</feature>
<dbReference type="Pfam" id="PF00176">
    <property type="entry name" value="SNF2-rel_dom"/>
    <property type="match status" value="1"/>
</dbReference>
<dbReference type="PROSITE" id="PS51192">
    <property type="entry name" value="HELICASE_ATP_BIND_1"/>
    <property type="match status" value="1"/>
</dbReference>
<dbReference type="SUPFAM" id="SSF52540">
    <property type="entry name" value="P-loop containing nucleoside triphosphate hydrolases"/>
    <property type="match status" value="2"/>
</dbReference>
<dbReference type="Gene3D" id="3.30.40.10">
    <property type="entry name" value="Zinc/RING finger domain, C3HC4 (zinc finger)"/>
    <property type="match status" value="1"/>
</dbReference>
<keyword evidence="12" id="KW-1185">Reference proteome</keyword>
<feature type="region of interest" description="Disordered" evidence="8">
    <location>
        <begin position="1162"/>
        <end position="1181"/>
    </location>
</feature>
<evidence type="ECO:0000256" key="4">
    <source>
        <dbReference type="ARBA" id="ARBA00022801"/>
    </source>
</evidence>
<evidence type="ECO:0000259" key="10">
    <source>
        <dbReference type="PROSITE" id="PS51192"/>
    </source>
</evidence>
<evidence type="ECO:0000313" key="11">
    <source>
        <dbReference type="EMBL" id="PKS10728.1"/>
    </source>
</evidence>
<comment type="caution">
    <text evidence="11">The sequence shown here is derived from an EMBL/GenBank/DDBJ whole genome shotgun (WGS) entry which is preliminary data.</text>
</comment>
<dbReference type="InterPro" id="IPR059033">
    <property type="entry name" value="C144_05_dom"/>
</dbReference>
<dbReference type="Pfam" id="PF13639">
    <property type="entry name" value="zf-RING_2"/>
    <property type="match status" value="1"/>
</dbReference>
<evidence type="ECO:0000256" key="8">
    <source>
        <dbReference type="SAM" id="MobiDB-lite"/>
    </source>
</evidence>
<evidence type="ECO:0000256" key="3">
    <source>
        <dbReference type="ARBA" id="ARBA00022771"/>
    </source>
</evidence>
<dbReference type="Gene3D" id="3.40.50.300">
    <property type="entry name" value="P-loop containing nucleotide triphosphate hydrolases"/>
    <property type="match status" value="1"/>
</dbReference>
<dbReference type="CDD" id="cd18070">
    <property type="entry name" value="DEXQc_SHPRH"/>
    <property type="match status" value="1"/>
</dbReference>
<dbReference type="FunCoup" id="A0A2N3NE66">
    <property type="interactions" value="217"/>
</dbReference>
<accession>A0A2N3NE66</accession>
<dbReference type="GO" id="GO:0006974">
    <property type="term" value="P:DNA damage response"/>
    <property type="evidence" value="ECO:0007669"/>
    <property type="project" value="TreeGrafter"/>
</dbReference>
<dbReference type="GO" id="GO:0000209">
    <property type="term" value="P:protein polyubiquitination"/>
    <property type="evidence" value="ECO:0007669"/>
    <property type="project" value="TreeGrafter"/>
</dbReference>
<evidence type="ECO:0000256" key="1">
    <source>
        <dbReference type="ARBA" id="ARBA00022723"/>
    </source>
</evidence>
<dbReference type="InterPro" id="IPR000330">
    <property type="entry name" value="SNF2_N"/>
</dbReference>
<dbReference type="PROSITE" id="PS00518">
    <property type="entry name" value="ZF_RING_1"/>
    <property type="match status" value="1"/>
</dbReference>
<dbReference type="PROSITE" id="PS50089">
    <property type="entry name" value="ZF_RING_2"/>
    <property type="match status" value="1"/>
</dbReference>
<keyword evidence="1" id="KW-0479">Metal-binding</keyword>
<dbReference type="STRING" id="41688.A0A2N3NE66"/>
<dbReference type="GO" id="GO:0016787">
    <property type="term" value="F:hydrolase activity"/>
    <property type="evidence" value="ECO:0007669"/>
    <property type="project" value="UniProtKB-KW"/>
</dbReference>
<reference evidence="11 12" key="1">
    <citation type="journal article" date="2017" name="G3 (Bethesda)">
        <title>First Draft Genome Sequence of the Pathogenic Fungus Lomentospora prolificans (Formerly Scedosporium prolificans).</title>
        <authorList>
            <person name="Luo R."/>
            <person name="Zimin A."/>
            <person name="Workman R."/>
            <person name="Fan Y."/>
            <person name="Pertea G."/>
            <person name="Grossman N."/>
            <person name="Wear M.P."/>
            <person name="Jia B."/>
            <person name="Miller H."/>
            <person name="Casadevall A."/>
            <person name="Timp W."/>
            <person name="Zhang S.X."/>
            <person name="Salzberg S.L."/>
        </authorList>
    </citation>
    <scope>NUCLEOTIDE SEQUENCE [LARGE SCALE GENOMIC DNA]</scope>
    <source>
        <strain evidence="11 12">JHH-5317</strain>
    </source>
</reference>
<keyword evidence="4" id="KW-0378">Hydrolase</keyword>
<dbReference type="InParanoid" id="A0A2N3NE66"/>
<dbReference type="OrthoDB" id="5330228at2759"/>
<evidence type="ECO:0000256" key="5">
    <source>
        <dbReference type="ARBA" id="ARBA00022833"/>
    </source>
</evidence>
<keyword evidence="3 7" id="KW-0863">Zinc-finger</keyword>
<evidence type="ECO:0008006" key="13">
    <source>
        <dbReference type="Google" id="ProtNLM"/>
    </source>
</evidence>
<dbReference type="SUPFAM" id="SSF57850">
    <property type="entry name" value="RING/U-box"/>
    <property type="match status" value="1"/>
</dbReference>
<dbReference type="InterPro" id="IPR013083">
    <property type="entry name" value="Znf_RING/FYVE/PHD"/>
</dbReference>
<dbReference type="SMART" id="SM00184">
    <property type="entry name" value="RING"/>
    <property type="match status" value="1"/>
</dbReference>
<evidence type="ECO:0000313" key="12">
    <source>
        <dbReference type="Proteomes" id="UP000233524"/>
    </source>
</evidence>
<evidence type="ECO:0000256" key="2">
    <source>
        <dbReference type="ARBA" id="ARBA00022741"/>
    </source>
</evidence>
<protein>
    <recommendedName>
        <fullName evidence="13">RING-type domain-containing protein</fullName>
    </recommendedName>
</protein>
<sequence length="1429" mass="162499">MIEPFPADFLHLLRALPRDDERPERPLKKLRLEAPETETLFVGRGALTISRDQPHLNVVDNRSFSRSHIGEYVTLSLSSSPQNSDEAAVSIVSRSGSPVNPLSVTIALPSGVLTAEASAIINAAGNDGLKRCQEAGLTSVFDVEVSHHEGRIDIHLSFELYWESRTHYHSPLGHQSYQTIRTVLDTFFPLDGKSAHDSAEWSPLDFYEAAYTPPKEDNTLESVDIPGMTSTLYPFQKRTLKWLLRREGVEWSKENPGSPSRLKRLGEESPDRLPLSFRRVRDLNGRECYLSDVFHLIATDLTHFRASEQFLKGGILAEEMGLGKTLEMIGLILLHPRPEQNPELNFDDPHAINPTGATLVVTPESLRRQWMDELSRHAPHLKIMNYAGCKVRDREEELSLVYELAEQDIVITTYSVLATELNYVLEPPARSRRHERKYYRTKSPLMQLLWWRVCLDEAQMIESGVSRAAEVAKLVPRVHAWGITGTPVKNAVQDLRGLLIFLRYEPFNFLTESWKDLTTRHKAVFRQLFHALALRHTKAAVRDEIKLPRQNRYVITVPFAAVEEQHYQSMFKEMTEDCDLDAQGTPVVMNWKPENYHDRMGTWLNRLRQAALHPEVLIRRLYGGTRNRPMRTVDEVLDAMIEQNERTIITEQRGYLMSRLTRGQLLENGPRVKEALAIWEKVRGEVAPIVDDFQKKLDNAIREASGGRVWAEGADGYELENETYSQEHQAGIAELRRKLRSILEVQHRAVFFCANAYFQIKENKDFTEPDSEEFKRLQGLEDEAYETAKTIRRKILAESYRKTEALRNRLSSRASEQSFTTIPELVVKKERGLESRSLIGQLEELYEILNQQADQLDEWREQVIQILLEPLVDEDEEGVERTGEEFADSTKLQDKLLAYVSVLRAAVADRQDAITGQINERVRHEMQMETANALDGTTSYGPLFLELKATRDRLKPDQAVSSMRGIISGLRQIKNRYFKEDANAGERQNLEAQVVNLHMLAIQKDMMAQTKAATAMESELELFTTTMNARVEYYRQLQAVSDSVLPYENGKDDRTMQGMQAAEDKLQQRLAAAESKHRYLVNLKETGSKSSEPRICVICQTPFVAGVLTICGHQFCKECMMLWFRAHRNCPVCKQHLKPSNLHDIVLKPQQLRIHAEAIDEGSSGGTEGNSAPGSSKHVQPSQSVIYTGFSPDKLEAIRNIDLDGPSFTTKVDNLVRHLLWLRQSDPGSKSIIYSSFSYFLLILENAFKRYRIGYTSITKPNGIKTFKEDPSIEVFILYARSHSSGLNLVNANHVFLCEPLLNTALELQAIARIDRIGQQHETTVWLYVIDGTVEESIYNLSVKRRIEHIGRMGKGKSQETTAAEFDMANALEMEQAPQLSRLIRKDGIGGEVVDKRDVWQCLFGQNLEPPQAGVPTEGGWSSISSEAV</sequence>
<dbReference type="EMBL" id="NLAX01000008">
    <property type="protein sequence ID" value="PKS10728.1"/>
    <property type="molecule type" value="Genomic_DNA"/>
</dbReference>
<dbReference type="SMART" id="SM00487">
    <property type="entry name" value="DEXDc"/>
    <property type="match status" value="1"/>
</dbReference>
<keyword evidence="2" id="KW-0547">Nucleotide-binding</keyword>
<dbReference type="InterPro" id="IPR017907">
    <property type="entry name" value="Znf_RING_CS"/>
</dbReference>
<feature type="domain" description="Helicase ATP-binding" evidence="10">
    <location>
        <begin position="305"/>
        <end position="505"/>
    </location>
</feature>
<organism evidence="11 12">
    <name type="scientific">Lomentospora prolificans</name>
    <dbReference type="NCBI Taxonomy" id="41688"/>
    <lineage>
        <taxon>Eukaryota</taxon>
        <taxon>Fungi</taxon>
        <taxon>Dikarya</taxon>
        <taxon>Ascomycota</taxon>
        <taxon>Pezizomycotina</taxon>
        <taxon>Sordariomycetes</taxon>
        <taxon>Hypocreomycetidae</taxon>
        <taxon>Microascales</taxon>
        <taxon>Microascaceae</taxon>
        <taxon>Lomentospora</taxon>
    </lineage>
</organism>
<dbReference type="GO" id="GO:0005524">
    <property type="term" value="F:ATP binding"/>
    <property type="evidence" value="ECO:0007669"/>
    <property type="project" value="InterPro"/>
</dbReference>
<evidence type="ECO:0000259" key="9">
    <source>
        <dbReference type="PROSITE" id="PS50089"/>
    </source>
</evidence>
<dbReference type="PANTHER" id="PTHR45865:SF1">
    <property type="entry name" value="E3 UBIQUITIN-PROTEIN LIGASE SHPRH"/>
    <property type="match status" value="1"/>
</dbReference>
<dbReference type="CDD" id="cd18793">
    <property type="entry name" value="SF2_C_SNF"/>
    <property type="match status" value="1"/>
</dbReference>
<dbReference type="Proteomes" id="UP000233524">
    <property type="component" value="Unassembled WGS sequence"/>
</dbReference>
<evidence type="ECO:0000256" key="7">
    <source>
        <dbReference type="PROSITE-ProRule" id="PRU00175"/>
    </source>
</evidence>
<keyword evidence="5" id="KW-0862">Zinc</keyword>